<dbReference type="Proteomes" id="UP000325313">
    <property type="component" value="Unassembled WGS sequence"/>
</dbReference>
<feature type="compositionally biased region" description="Polar residues" evidence="1">
    <location>
        <begin position="45"/>
        <end position="59"/>
    </location>
</feature>
<evidence type="ECO:0000313" key="2">
    <source>
        <dbReference type="EMBL" id="KAA1068680.1"/>
    </source>
</evidence>
<dbReference type="AlphaFoldDB" id="A0A5B0LXW8"/>
<accession>A0A5B0LXW8</accession>
<sequence>MSWYMYQLVGRGSSRRAGFYTTSSEGNPSDEHVHRLVGREYFRQAGTQSSSSEGNPPSNDETDAMRASASHRIGGLSHRIGVSDAGPRIGKTDAENRHRIGLLMRCQYFAGDADIIGRHRLNLPPEPPDMRRDSGGFVVSLCPEFTQGRVTPSPSNDETELKRRRHPILTNSTATRTQIQFVKSIHLAWNRSIRIESDELPSAVVHCHQDSTVIKQTKRLVSLTLRNPTPSLVVCTDQAKSGWTTRFTAIASHRYRFTAIASPTSLHRYQAKLSLHHSQAQLHHTNITQSSLNHHTTSPHTHHTPPSHHHHTSTYSF</sequence>
<evidence type="ECO:0000313" key="3">
    <source>
        <dbReference type="Proteomes" id="UP000325313"/>
    </source>
</evidence>
<organism evidence="2 3">
    <name type="scientific">Puccinia graminis f. sp. tritici</name>
    <dbReference type="NCBI Taxonomy" id="56615"/>
    <lineage>
        <taxon>Eukaryota</taxon>
        <taxon>Fungi</taxon>
        <taxon>Dikarya</taxon>
        <taxon>Basidiomycota</taxon>
        <taxon>Pucciniomycotina</taxon>
        <taxon>Pucciniomycetes</taxon>
        <taxon>Pucciniales</taxon>
        <taxon>Pucciniaceae</taxon>
        <taxon>Puccinia</taxon>
    </lineage>
</organism>
<comment type="caution">
    <text evidence="2">The sequence shown here is derived from an EMBL/GenBank/DDBJ whole genome shotgun (WGS) entry which is preliminary data.</text>
</comment>
<gene>
    <name evidence="2" type="ORF">PGTUg99_035935</name>
</gene>
<feature type="region of interest" description="Disordered" evidence="1">
    <location>
        <begin position="45"/>
        <end position="68"/>
    </location>
</feature>
<reference evidence="2 3" key="1">
    <citation type="submission" date="2019-05" db="EMBL/GenBank/DDBJ databases">
        <title>Emergence of the Ug99 lineage of the wheat stem rust pathogen through somatic hybridization.</title>
        <authorList>
            <person name="Li F."/>
            <person name="Upadhyaya N.M."/>
            <person name="Sperschneider J."/>
            <person name="Matny O."/>
            <person name="Nguyen-Phuc H."/>
            <person name="Mago R."/>
            <person name="Raley C."/>
            <person name="Miller M.E."/>
            <person name="Silverstein K.A.T."/>
            <person name="Henningsen E."/>
            <person name="Hirsch C.D."/>
            <person name="Visser B."/>
            <person name="Pretorius Z.A."/>
            <person name="Steffenson B.J."/>
            <person name="Schwessinger B."/>
            <person name="Dodds P.N."/>
            <person name="Figueroa M."/>
        </authorList>
    </citation>
    <scope>NUCLEOTIDE SEQUENCE [LARGE SCALE GENOMIC DNA]</scope>
    <source>
        <strain evidence="2 3">Ug99</strain>
    </source>
</reference>
<protein>
    <submittedName>
        <fullName evidence="2">Uncharacterized protein</fullName>
    </submittedName>
</protein>
<name>A0A5B0LXW8_PUCGR</name>
<proteinExistence type="predicted"/>
<feature type="region of interest" description="Disordered" evidence="1">
    <location>
        <begin position="291"/>
        <end position="317"/>
    </location>
</feature>
<feature type="compositionally biased region" description="Basic residues" evidence="1">
    <location>
        <begin position="300"/>
        <end position="317"/>
    </location>
</feature>
<dbReference type="EMBL" id="VDEP01000505">
    <property type="protein sequence ID" value="KAA1068680.1"/>
    <property type="molecule type" value="Genomic_DNA"/>
</dbReference>
<evidence type="ECO:0000256" key="1">
    <source>
        <dbReference type="SAM" id="MobiDB-lite"/>
    </source>
</evidence>